<keyword evidence="1" id="KW-0472">Membrane</keyword>
<dbReference type="OrthoDB" id="282141at2"/>
<accession>A0A5B1CK51</accession>
<keyword evidence="1" id="KW-0812">Transmembrane</keyword>
<comment type="caution">
    <text evidence="2">The sequence shown here is derived from an EMBL/GenBank/DDBJ whole genome shotgun (WGS) entry which is preliminary data.</text>
</comment>
<feature type="transmembrane region" description="Helical" evidence="1">
    <location>
        <begin position="83"/>
        <end position="103"/>
    </location>
</feature>
<dbReference type="InterPro" id="IPR007403">
    <property type="entry name" value="DUF456"/>
</dbReference>
<dbReference type="EMBL" id="VRLW01000001">
    <property type="protein sequence ID" value="KAA1260109.1"/>
    <property type="molecule type" value="Genomic_DNA"/>
</dbReference>
<keyword evidence="1" id="KW-1133">Transmembrane helix</keyword>
<dbReference type="Proteomes" id="UP000322699">
    <property type="component" value="Unassembled WGS sequence"/>
</dbReference>
<evidence type="ECO:0008006" key="4">
    <source>
        <dbReference type="Google" id="ProtNLM"/>
    </source>
</evidence>
<reference evidence="2 3" key="1">
    <citation type="submission" date="2019-08" db="EMBL/GenBank/DDBJ databases">
        <title>Deep-cultivation of Planctomycetes and their phenomic and genomic characterization uncovers novel biology.</title>
        <authorList>
            <person name="Wiegand S."/>
            <person name="Jogler M."/>
            <person name="Boedeker C."/>
            <person name="Pinto D."/>
            <person name="Vollmers J."/>
            <person name="Rivas-Marin E."/>
            <person name="Kohn T."/>
            <person name="Peeters S.H."/>
            <person name="Heuer A."/>
            <person name="Rast P."/>
            <person name="Oberbeckmann S."/>
            <person name="Bunk B."/>
            <person name="Jeske O."/>
            <person name="Meyerdierks A."/>
            <person name="Storesund J.E."/>
            <person name="Kallscheuer N."/>
            <person name="Luecker S."/>
            <person name="Lage O.M."/>
            <person name="Pohl T."/>
            <person name="Merkel B.J."/>
            <person name="Hornburger P."/>
            <person name="Mueller R.-W."/>
            <person name="Bruemmer F."/>
            <person name="Labrenz M."/>
            <person name="Spormann A.M."/>
            <person name="Op Den Camp H."/>
            <person name="Overmann J."/>
            <person name="Amann R."/>
            <person name="Jetten M.S.M."/>
            <person name="Mascher T."/>
            <person name="Medema M.H."/>
            <person name="Devos D.P."/>
            <person name="Kaster A.-K."/>
            <person name="Ovreas L."/>
            <person name="Rohde M."/>
            <person name="Galperin M.Y."/>
            <person name="Jogler C."/>
        </authorList>
    </citation>
    <scope>NUCLEOTIDE SEQUENCE [LARGE SCALE GENOMIC DNA]</scope>
    <source>
        <strain evidence="2 3">LF1</strain>
    </source>
</reference>
<evidence type="ECO:0000256" key="1">
    <source>
        <dbReference type="SAM" id="Phobius"/>
    </source>
</evidence>
<feature type="transmembrane region" description="Helical" evidence="1">
    <location>
        <begin position="150"/>
        <end position="172"/>
    </location>
</feature>
<organism evidence="2 3">
    <name type="scientific">Rubripirellula obstinata</name>
    <dbReference type="NCBI Taxonomy" id="406547"/>
    <lineage>
        <taxon>Bacteria</taxon>
        <taxon>Pseudomonadati</taxon>
        <taxon>Planctomycetota</taxon>
        <taxon>Planctomycetia</taxon>
        <taxon>Pirellulales</taxon>
        <taxon>Pirellulaceae</taxon>
        <taxon>Rubripirellula</taxon>
    </lineage>
</organism>
<keyword evidence="3" id="KW-1185">Reference proteome</keyword>
<feature type="transmembrane region" description="Helical" evidence="1">
    <location>
        <begin position="47"/>
        <end position="71"/>
    </location>
</feature>
<dbReference type="Pfam" id="PF04306">
    <property type="entry name" value="DUF456"/>
    <property type="match status" value="1"/>
</dbReference>
<sequence>MSVGIVALCLVGWALNLIALPGNWIAVALLAAYACLGPSDGRAEIGFAVPAIAFGFAMLGEVLEFAASAVGAKKAGASRRSTLLAMAGSMVGAIAGAFIGIPVPIVGPVLAAILFGGLGATAGAIYGEWSDGRNWRESWSIGHAAFWGRTFGTLGKVSAGLAIVVVALVAVLF</sequence>
<evidence type="ECO:0000313" key="3">
    <source>
        <dbReference type="Proteomes" id="UP000322699"/>
    </source>
</evidence>
<proteinExistence type="predicted"/>
<feature type="transmembrane region" description="Helical" evidence="1">
    <location>
        <begin position="109"/>
        <end position="129"/>
    </location>
</feature>
<protein>
    <recommendedName>
        <fullName evidence="4">DUF456 domain-containing protein</fullName>
    </recommendedName>
</protein>
<gene>
    <name evidence="2" type="ORF">LF1_26480</name>
</gene>
<dbReference type="AlphaFoldDB" id="A0A5B1CK51"/>
<name>A0A5B1CK51_9BACT</name>
<evidence type="ECO:0000313" key="2">
    <source>
        <dbReference type="EMBL" id="KAA1260109.1"/>
    </source>
</evidence>